<gene>
    <name evidence="3" type="ORF">AK830_g1645</name>
</gene>
<dbReference type="PANTHER" id="PTHR43364">
    <property type="entry name" value="NADH-SPECIFIC METHYLGLYOXAL REDUCTASE-RELATED"/>
    <property type="match status" value="1"/>
</dbReference>
<reference evidence="3 4" key="1">
    <citation type="submission" date="2015-09" db="EMBL/GenBank/DDBJ databases">
        <title>Draft genome of a European isolate of the apple canker pathogen Neonectria ditissima.</title>
        <authorList>
            <person name="Gomez-Cortecero A."/>
            <person name="Harrison R.J."/>
            <person name="Armitage A.D."/>
        </authorList>
    </citation>
    <scope>NUCLEOTIDE SEQUENCE [LARGE SCALE GENOMIC DNA]</scope>
    <source>
        <strain evidence="3 4">R09/05</strain>
    </source>
</reference>
<dbReference type="GO" id="GO:0016491">
    <property type="term" value="F:oxidoreductase activity"/>
    <property type="evidence" value="ECO:0007669"/>
    <property type="project" value="UniProtKB-KW"/>
</dbReference>
<keyword evidence="4" id="KW-1185">Reference proteome</keyword>
<dbReference type="AlphaFoldDB" id="A0A0P7BYM2"/>
<name>A0A0P7BYM2_9HYPO</name>
<keyword evidence="1" id="KW-0560">Oxidoreductase</keyword>
<proteinExistence type="predicted"/>
<feature type="domain" description="NADP-dependent oxidoreductase" evidence="2">
    <location>
        <begin position="53"/>
        <end position="245"/>
    </location>
</feature>
<sequence>MRVLTLFEVNTIGTSRAYRESEAIIGRSGAAATFQIHTKIPGGMEPESLSAHDSSVSIEESLDTMNEIFQEGGFNRFGLSNYLPGDVEKIYEYCQLRQYVLPTIYQGIYNPLARSAEKVLFSTLRRLGISFYAYSPIAGGFLAKSKEQILAGSGRFIEGSPYWEFYVNDSNLTALEEWRRIASTAGCHSAELAYRWIRFNSPLKGGLGDAVIVGANRVAQLEQTLGWLKRGPLDKEICDRIDPVWDQVKDSSPLGLRD</sequence>
<evidence type="ECO:0000313" key="3">
    <source>
        <dbReference type="EMBL" id="KPM44911.1"/>
    </source>
</evidence>
<dbReference type="InterPro" id="IPR036812">
    <property type="entry name" value="NAD(P)_OxRdtase_dom_sf"/>
</dbReference>
<dbReference type="STRING" id="78410.A0A0P7BYM2"/>
<accession>A0A0P7BYM2</accession>
<dbReference type="SUPFAM" id="SSF51430">
    <property type="entry name" value="NAD(P)-linked oxidoreductase"/>
    <property type="match status" value="1"/>
</dbReference>
<dbReference type="EMBL" id="LKCW01000013">
    <property type="protein sequence ID" value="KPM44911.1"/>
    <property type="molecule type" value="Genomic_DNA"/>
</dbReference>
<dbReference type="InterPro" id="IPR023210">
    <property type="entry name" value="NADP_OxRdtase_dom"/>
</dbReference>
<dbReference type="InterPro" id="IPR050523">
    <property type="entry name" value="AKR_Detox_Biosynth"/>
</dbReference>
<dbReference type="Pfam" id="PF00248">
    <property type="entry name" value="Aldo_ket_red"/>
    <property type="match status" value="1"/>
</dbReference>
<organism evidence="3 4">
    <name type="scientific">Neonectria ditissima</name>
    <dbReference type="NCBI Taxonomy" id="78410"/>
    <lineage>
        <taxon>Eukaryota</taxon>
        <taxon>Fungi</taxon>
        <taxon>Dikarya</taxon>
        <taxon>Ascomycota</taxon>
        <taxon>Pezizomycotina</taxon>
        <taxon>Sordariomycetes</taxon>
        <taxon>Hypocreomycetidae</taxon>
        <taxon>Hypocreales</taxon>
        <taxon>Nectriaceae</taxon>
        <taxon>Neonectria</taxon>
    </lineage>
</organism>
<comment type="caution">
    <text evidence="3">The sequence shown here is derived from an EMBL/GenBank/DDBJ whole genome shotgun (WGS) entry which is preliminary data.</text>
</comment>
<dbReference type="Gene3D" id="3.20.20.100">
    <property type="entry name" value="NADP-dependent oxidoreductase domain"/>
    <property type="match status" value="1"/>
</dbReference>
<evidence type="ECO:0000259" key="2">
    <source>
        <dbReference type="Pfam" id="PF00248"/>
    </source>
</evidence>
<dbReference type="OrthoDB" id="2310150at2759"/>
<evidence type="ECO:0000256" key="1">
    <source>
        <dbReference type="ARBA" id="ARBA00023002"/>
    </source>
</evidence>
<protein>
    <recommendedName>
        <fullName evidence="2">NADP-dependent oxidoreductase domain-containing protein</fullName>
    </recommendedName>
</protein>
<evidence type="ECO:0000313" key="4">
    <source>
        <dbReference type="Proteomes" id="UP000050424"/>
    </source>
</evidence>
<dbReference type="Proteomes" id="UP000050424">
    <property type="component" value="Unassembled WGS sequence"/>
</dbReference>
<dbReference type="PANTHER" id="PTHR43364:SF4">
    <property type="entry name" value="NAD(P)-LINKED OXIDOREDUCTASE SUPERFAMILY PROTEIN"/>
    <property type="match status" value="1"/>
</dbReference>